<dbReference type="AlphaFoldDB" id="A0A367J4T1"/>
<proteinExistence type="predicted"/>
<reference evidence="1 2" key="1">
    <citation type="journal article" date="2018" name="G3 (Bethesda)">
        <title>Phylogenetic and Phylogenomic Definition of Rhizopus Species.</title>
        <authorList>
            <person name="Gryganskyi A.P."/>
            <person name="Golan J."/>
            <person name="Dolatabadi S."/>
            <person name="Mondo S."/>
            <person name="Robb S."/>
            <person name="Idnurm A."/>
            <person name="Muszewska A."/>
            <person name="Steczkiewicz K."/>
            <person name="Masonjones S."/>
            <person name="Liao H.L."/>
            <person name="Gajdeczka M.T."/>
            <person name="Anike F."/>
            <person name="Vuek A."/>
            <person name="Anishchenko I.M."/>
            <person name="Voigt K."/>
            <person name="de Hoog G.S."/>
            <person name="Smith M.E."/>
            <person name="Heitman J."/>
            <person name="Vilgalys R."/>
            <person name="Stajich J.E."/>
        </authorList>
    </citation>
    <scope>NUCLEOTIDE SEQUENCE [LARGE SCALE GENOMIC DNA]</scope>
    <source>
        <strain evidence="1 2">LSU 92-RS-03</strain>
    </source>
</reference>
<gene>
    <name evidence="1" type="ORF">CU098_008073</name>
</gene>
<dbReference type="Proteomes" id="UP000253551">
    <property type="component" value="Unassembled WGS sequence"/>
</dbReference>
<protein>
    <submittedName>
        <fullName evidence="1">Uncharacterized protein</fullName>
    </submittedName>
</protein>
<accession>A0A367J4T1</accession>
<sequence length="72" mass="8162">SFGVYTDNRQLVRDEAGEAVLSTAEDTQSRIRILKRRRIEQIYDDRVDVISNGATTRAPEGIHTLKEMNGNN</sequence>
<keyword evidence="2" id="KW-1185">Reference proteome</keyword>
<name>A0A367J4T1_RHIST</name>
<organism evidence="1 2">
    <name type="scientific">Rhizopus stolonifer</name>
    <name type="common">Rhizopus nigricans</name>
    <dbReference type="NCBI Taxonomy" id="4846"/>
    <lineage>
        <taxon>Eukaryota</taxon>
        <taxon>Fungi</taxon>
        <taxon>Fungi incertae sedis</taxon>
        <taxon>Mucoromycota</taxon>
        <taxon>Mucoromycotina</taxon>
        <taxon>Mucoromycetes</taxon>
        <taxon>Mucorales</taxon>
        <taxon>Mucorineae</taxon>
        <taxon>Rhizopodaceae</taxon>
        <taxon>Rhizopus</taxon>
    </lineage>
</organism>
<feature type="non-terminal residue" evidence="1">
    <location>
        <position position="1"/>
    </location>
</feature>
<comment type="caution">
    <text evidence="1">The sequence shown here is derived from an EMBL/GenBank/DDBJ whole genome shotgun (WGS) entry which is preliminary data.</text>
</comment>
<evidence type="ECO:0000313" key="2">
    <source>
        <dbReference type="Proteomes" id="UP000253551"/>
    </source>
</evidence>
<dbReference type="EMBL" id="PJQM01004311">
    <property type="protein sequence ID" value="RCH84915.1"/>
    <property type="molecule type" value="Genomic_DNA"/>
</dbReference>
<evidence type="ECO:0000313" key="1">
    <source>
        <dbReference type="EMBL" id="RCH84915.1"/>
    </source>
</evidence>